<dbReference type="CDD" id="cd02135">
    <property type="entry name" value="YdjA-like"/>
    <property type="match status" value="1"/>
</dbReference>
<dbReference type="RefSeq" id="WP_377120446.1">
    <property type="nucleotide sequence ID" value="NZ_JBHRSD010000002.1"/>
</dbReference>
<dbReference type="PIRSF" id="PIRSF000232">
    <property type="entry name" value="YdjA"/>
    <property type="match status" value="1"/>
</dbReference>
<evidence type="ECO:0000313" key="11">
    <source>
        <dbReference type="Proteomes" id="UP001595453"/>
    </source>
</evidence>
<accession>A0ABV7CFG2</accession>
<dbReference type="InterPro" id="IPR000415">
    <property type="entry name" value="Nitroreductase-like"/>
</dbReference>
<evidence type="ECO:0000256" key="4">
    <source>
        <dbReference type="ARBA" id="ARBA00022643"/>
    </source>
</evidence>
<comment type="caution">
    <text evidence="10">The sequence shown here is derived from an EMBL/GenBank/DDBJ whole genome shotgun (WGS) entry which is preliminary data.</text>
</comment>
<sequence>MDAIELLLERQSDARLIAPGPNAEQLAIIQQAALKAPDHGALAPWRFIVVEGEGLTRLGELFYQAAVKEGQDERTLSRAKELPLRAPMVIIAIAKTQPEHSKVPVLEQIESAACATMAMQQAAFAQGLGAIWRTGHFAVSPTVKAALKAHEHDEIVGYLYIGTPELTVKKTARRDPNAFFENF</sequence>
<name>A0ABV7CFG2_9GAMM</name>
<feature type="domain" description="Nitroreductase" evidence="9">
    <location>
        <begin position="21"/>
        <end position="162"/>
    </location>
</feature>
<dbReference type="Pfam" id="PF00881">
    <property type="entry name" value="Nitroreductase"/>
    <property type="match status" value="1"/>
</dbReference>
<dbReference type="InterPro" id="IPR026021">
    <property type="entry name" value="YdjA-like"/>
</dbReference>
<protein>
    <recommendedName>
        <fullName evidence="8">Putative NAD(P)H nitroreductase</fullName>
        <ecNumber evidence="8">1.-.-.-</ecNumber>
    </recommendedName>
</protein>
<evidence type="ECO:0000259" key="9">
    <source>
        <dbReference type="Pfam" id="PF00881"/>
    </source>
</evidence>
<keyword evidence="11" id="KW-1185">Reference proteome</keyword>
<organism evidence="10 11">
    <name type="scientific">Pseudoalteromonas fenneropenaei</name>
    <dbReference type="NCBI Taxonomy" id="1737459"/>
    <lineage>
        <taxon>Bacteria</taxon>
        <taxon>Pseudomonadati</taxon>
        <taxon>Pseudomonadota</taxon>
        <taxon>Gammaproteobacteria</taxon>
        <taxon>Alteromonadales</taxon>
        <taxon>Pseudoalteromonadaceae</taxon>
        <taxon>Pseudoalteromonas</taxon>
    </lineage>
</organism>
<evidence type="ECO:0000256" key="5">
    <source>
        <dbReference type="ARBA" id="ARBA00022857"/>
    </source>
</evidence>
<dbReference type="Proteomes" id="UP001595453">
    <property type="component" value="Unassembled WGS sequence"/>
</dbReference>
<evidence type="ECO:0000256" key="1">
    <source>
        <dbReference type="ARBA" id="ARBA00001917"/>
    </source>
</evidence>
<evidence type="ECO:0000256" key="2">
    <source>
        <dbReference type="ARBA" id="ARBA00007118"/>
    </source>
</evidence>
<dbReference type="InterPro" id="IPR052530">
    <property type="entry name" value="NAD(P)H_nitroreductase"/>
</dbReference>
<proteinExistence type="inferred from homology"/>
<gene>
    <name evidence="10" type="ORF">ACFOEE_02135</name>
</gene>
<keyword evidence="7 8" id="KW-0520">NAD</keyword>
<evidence type="ECO:0000256" key="8">
    <source>
        <dbReference type="PIRNR" id="PIRNR000232"/>
    </source>
</evidence>
<dbReference type="EC" id="1.-.-.-" evidence="8"/>
<dbReference type="SUPFAM" id="SSF55469">
    <property type="entry name" value="FMN-dependent nitroreductase-like"/>
    <property type="match status" value="1"/>
</dbReference>
<keyword evidence="4 8" id="KW-0288">FMN</keyword>
<dbReference type="NCBIfam" id="NF008088">
    <property type="entry name" value="PRK10828.1"/>
    <property type="match status" value="1"/>
</dbReference>
<dbReference type="PANTHER" id="PTHR43821:SF1">
    <property type="entry name" value="NAD(P)H NITROREDUCTASE YDJA-RELATED"/>
    <property type="match status" value="1"/>
</dbReference>
<evidence type="ECO:0000256" key="3">
    <source>
        <dbReference type="ARBA" id="ARBA00022630"/>
    </source>
</evidence>
<dbReference type="EMBL" id="JBHRSD010000002">
    <property type="protein sequence ID" value="MFC3031326.1"/>
    <property type="molecule type" value="Genomic_DNA"/>
</dbReference>
<keyword evidence="6 8" id="KW-0560">Oxidoreductase</keyword>
<comment type="similarity">
    <text evidence="2 8">Belongs to the nitroreductase family.</text>
</comment>
<reference evidence="11" key="1">
    <citation type="journal article" date="2019" name="Int. J. Syst. Evol. Microbiol.">
        <title>The Global Catalogue of Microorganisms (GCM) 10K type strain sequencing project: providing services to taxonomists for standard genome sequencing and annotation.</title>
        <authorList>
            <consortium name="The Broad Institute Genomics Platform"/>
            <consortium name="The Broad Institute Genome Sequencing Center for Infectious Disease"/>
            <person name="Wu L."/>
            <person name="Ma J."/>
        </authorList>
    </citation>
    <scope>NUCLEOTIDE SEQUENCE [LARGE SCALE GENOMIC DNA]</scope>
    <source>
        <strain evidence="11">KCTC 42730</strain>
    </source>
</reference>
<evidence type="ECO:0000256" key="6">
    <source>
        <dbReference type="ARBA" id="ARBA00023002"/>
    </source>
</evidence>
<keyword evidence="5 8" id="KW-0521">NADP</keyword>
<dbReference type="InterPro" id="IPR029479">
    <property type="entry name" value="Nitroreductase"/>
</dbReference>
<comment type="cofactor">
    <cofactor evidence="1 8">
        <name>FMN</name>
        <dbReference type="ChEBI" id="CHEBI:58210"/>
    </cofactor>
</comment>
<evidence type="ECO:0000256" key="7">
    <source>
        <dbReference type="ARBA" id="ARBA00023027"/>
    </source>
</evidence>
<dbReference type="PANTHER" id="PTHR43821">
    <property type="entry name" value="NAD(P)H NITROREDUCTASE YDJA-RELATED"/>
    <property type="match status" value="1"/>
</dbReference>
<dbReference type="Gene3D" id="3.40.109.10">
    <property type="entry name" value="NADH Oxidase"/>
    <property type="match status" value="1"/>
</dbReference>
<keyword evidence="3 8" id="KW-0285">Flavoprotein</keyword>
<evidence type="ECO:0000313" key="10">
    <source>
        <dbReference type="EMBL" id="MFC3031326.1"/>
    </source>
</evidence>